<evidence type="ECO:0000256" key="1">
    <source>
        <dbReference type="ARBA" id="ARBA00006484"/>
    </source>
</evidence>
<dbReference type="GO" id="GO:0016020">
    <property type="term" value="C:membrane"/>
    <property type="evidence" value="ECO:0007669"/>
    <property type="project" value="TreeGrafter"/>
</dbReference>
<comment type="similarity">
    <text evidence="1">Belongs to the short-chain dehydrogenases/reductases (SDR) family.</text>
</comment>
<dbReference type="CDD" id="cd05233">
    <property type="entry name" value="SDR_c"/>
    <property type="match status" value="1"/>
</dbReference>
<dbReference type="Pfam" id="PF00106">
    <property type="entry name" value="adh_short"/>
    <property type="match status" value="1"/>
</dbReference>
<dbReference type="eggNOG" id="COG3320">
    <property type="taxonomic scope" value="Bacteria"/>
</dbReference>
<dbReference type="EMBL" id="CP001958">
    <property type="protein sequence ID" value="ADG98954.1"/>
    <property type="molecule type" value="Genomic_DNA"/>
</dbReference>
<evidence type="ECO:0000259" key="4">
    <source>
        <dbReference type="Pfam" id="PF07993"/>
    </source>
</evidence>
<reference evidence="5 6" key="1">
    <citation type="journal article" date="2010" name="Stand. Genomic Sci.">
        <title>Complete genome sequence of Segniliparus rotundus type strain (CDC 1076).</title>
        <authorList>
            <person name="Sikorski J."/>
            <person name="Lapidus A."/>
            <person name="Copeland A."/>
            <person name="Misra M."/>
            <person name="Glavina Del Rio T."/>
            <person name="Nolan M."/>
            <person name="Lucas S."/>
            <person name="Chen F."/>
            <person name="Tice H."/>
            <person name="Cheng J.F."/>
            <person name="Jando M."/>
            <person name="Schneider S."/>
            <person name="Bruce D."/>
            <person name="Goodwin L."/>
            <person name="Pitluck S."/>
            <person name="Liolios K."/>
            <person name="Mikhailova N."/>
            <person name="Pati A."/>
            <person name="Ivanova N."/>
            <person name="Mavromatis K."/>
            <person name="Chen A."/>
            <person name="Palaniappan K."/>
            <person name="Chertkov O."/>
            <person name="Land M."/>
            <person name="Hauser L."/>
            <person name="Chang Y.J."/>
            <person name="Jeffries C.D."/>
            <person name="Brettin T."/>
            <person name="Detter J.C."/>
            <person name="Han C."/>
            <person name="Rohde M."/>
            <person name="Goker M."/>
            <person name="Bristow J."/>
            <person name="Eisen J.A."/>
            <person name="Markowitz V."/>
            <person name="Hugenholtz P."/>
            <person name="Kyrpides N.C."/>
            <person name="Klenk H.P."/>
        </authorList>
    </citation>
    <scope>NUCLEOTIDE SEQUENCE [LARGE SCALE GENOMIC DNA]</scope>
    <source>
        <strain evidence="6">ATCC BAA-972 / CDC 1076 / CIP 108378 / DSM 44985 / JCM 13578</strain>
    </source>
</reference>
<dbReference type="InterPro" id="IPR002347">
    <property type="entry name" value="SDR_fam"/>
</dbReference>
<dbReference type="PRINTS" id="PR00081">
    <property type="entry name" value="GDHRDH"/>
</dbReference>
<sequence length="702" mass="76530">MSMTSPAADPTGASTTGPTRYLVTGGTGFIGRRVIARLLARDPEALVHALVRRESAQKLDALKAGWPGGERVRALVGDIAEPGFAVSGDLPQVDHIVHLAAIYDMAASDQANRAANIDGTRHAVEVARRLGAALHHISSVAVAGDFKGEFTEEDFDLGQGFLNAYQETKFEAEKLVREAIDLTWRVYRPSAVLGDSRTGAIDKIDGPYYFFPLLSRLAKLPKFLPLAIPDAGVQNYVPVDFVADGVVALIHSSTAPGASGQRVFHLMSPQSHSFTDLYRALAPAIGGPKWAFPLPKQLVRPFLSMLKRKPLNQVKDLWFQNRHIPPAMLDFAGLSTTFTTAETEAALAPDGVRCPPLASYATKIWDYWYEHLDPWRFARPHPDGPLVGKVVLITGASSGIGRATAIKAAEKGAITLLVARNGEDLDVVSKQIRAKGGAAHPYVCDITDQSAVDLLVKTVLGEHGHVDFLVNNAGRSIRRTADKTLGRLHDLERTIAINYYGAAHLILALLPGMRARRSGHIVNITTIGVQLRISRFSAYIASKTALEGFSDCVAAEVIADNVTFTNIRMPLIRTPMIAPTDDYQSVRAATPEKAAAMVIRGLVERPAQIDTPGGSFMELFRIFFPKTNARILHQHFLMEDESQAAAAGDETGDEIERREREAPSAIPRNANPVMNRLRRGARRLRLVHYGRKAANLALPVHW</sequence>
<dbReference type="eggNOG" id="COG1028">
    <property type="taxonomic scope" value="Bacteria"/>
</dbReference>
<dbReference type="InterPro" id="IPR013120">
    <property type="entry name" value="FAR_NAD-bd"/>
</dbReference>
<dbReference type="PANTHER" id="PTHR44196">
    <property type="entry name" value="DEHYDROGENASE/REDUCTASE SDR FAMILY MEMBER 7B"/>
    <property type="match status" value="1"/>
</dbReference>
<feature type="domain" description="Thioester reductase (TE)" evidence="4">
    <location>
        <begin position="23"/>
        <end position="244"/>
    </location>
</feature>
<evidence type="ECO:0000256" key="2">
    <source>
        <dbReference type="ARBA" id="ARBA00023002"/>
    </source>
</evidence>
<keyword evidence="2" id="KW-0560">Oxidoreductase</keyword>
<dbReference type="InterPro" id="IPR036291">
    <property type="entry name" value="NAD(P)-bd_dom_sf"/>
</dbReference>
<gene>
    <name evidence="5" type="ordered locus">Srot_2517</name>
</gene>
<accession>D6ZBK2</accession>
<dbReference type="HOGENOM" id="CLU_026975_0_0_11"/>
<dbReference type="RefSeq" id="WP_013139403.1">
    <property type="nucleotide sequence ID" value="NC_014168.1"/>
</dbReference>
<dbReference type="STRING" id="640132.Srot_2517"/>
<name>D6ZBK2_SEGRD</name>
<dbReference type="PANTHER" id="PTHR44196:SF1">
    <property type="entry name" value="DEHYDROGENASE_REDUCTASE SDR FAMILY MEMBER 7B"/>
    <property type="match status" value="1"/>
</dbReference>
<evidence type="ECO:0000256" key="3">
    <source>
        <dbReference type="SAM" id="MobiDB-lite"/>
    </source>
</evidence>
<dbReference type="KEGG" id="srt:Srot_2517"/>
<dbReference type="Gene3D" id="3.40.50.720">
    <property type="entry name" value="NAD(P)-binding Rossmann-like Domain"/>
    <property type="match status" value="2"/>
</dbReference>
<dbReference type="Pfam" id="PF07993">
    <property type="entry name" value="NAD_binding_4"/>
    <property type="match status" value="1"/>
</dbReference>
<feature type="region of interest" description="Disordered" evidence="3">
    <location>
        <begin position="642"/>
        <end position="674"/>
    </location>
</feature>
<dbReference type="CDD" id="cd05263">
    <property type="entry name" value="MupV_like_SDR_e"/>
    <property type="match status" value="1"/>
</dbReference>
<keyword evidence="6" id="KW-1185">Reference proteome</keyword>
<proteinExistence type="inferred from homology"/>
<dbReference type="Proteomes" id="UP000002247">
    <property type="component" value="Chromosome"/>
</dbReference>
<organism evidence="5 6">
    <name type="scientific">Segniliparus rotundus (strain ATCC BAA-972 / CDC 1076 / CIP 108378 / DSM 44985 / JCM 13578)</name>
    <dbReference type="NCBI Taxonomy" id="640132"/>
    <lineage>
        <taxon>Bacteria</taxon>
        <taxon>Bacillati</taxon>
        <taxon>Actinomycetota</taxon>
        <taxon>Actinomycetes</taxon>
        <taxon>Mycobacteriales</taxon>
        <taxon>Segniliparaceae</taxon>
        <taxon>Segniliparus</taxon>
    </lineage>
</organism>
<dbReference type="GO" id="GO:0016491">
    <property type="term" value="F:oxidoreductase activity"/>
    <property type="evidence" value="ECO:0007669"/>
    <property type="project" value="UniProtKB-KW"/>
</dbReference>
<dbReference type="AlphaFoldDB" id="D6ZBK2"/>
<dbReference type="InterPro" id="IPR057313">
    <property type="entry name" value="Maqu_2507-like"/>
</dbReference>
<dbReference type="NCBIfam" id="NF005539">
    <property type="entry name" value="PRK07201.1"/>
    <property type="match status" value="1"/>
</dbReference>
<protein>
    <submittedName>
        <fullName evidence="5">Male sterility domain protein</fullName>
    </submittedName>
</protein>
<dbReference type="SUPFAM" id="SSF51735">
    <property type="entry name" value="NAD(P)-binding Rossmann-fold domains"/>
    <property type="match status" value="2"/>
</dbReference>
<dbReference type="PRINTS" id="PR00080">
    <property type="entry name" value="SDRFAMILY"/>
</dbReference>
<evidence type="ECO:0000313" key="5">
    <source>
        <dbReference type="EMBL" id="ADG98954.1"/>
    </source>
</evidence>
<evidence type="ECO:0000313" key="6">
    <source>
        <dbReference type="Proteomes" id="UP000002247"/>
    </source>
</evidence>